<organism evidence="5">
    <name type="scientific">Lichtheimia ramosa</name>
    <dbReference type="NCBI Taxonomy" id="688394"/>
    <lineage>
        <taxon>Eukaryota</taxon>
        <taxon>Fungi</taxon>
        <taxon>Fungi incertae sedis</taxon>
        <taxon>Mucoromycota</taxon>
        <taxon>Mucoromycotina</taxon>
        <taxon>Mucoromycetes</taxon>
        <taxon>Mucorales</taxon>
        <taxon>Lichtheimiaceae</taxon>
        <taxon>Lichtheimia</taxon>
    </lineage>
</organism>
<dbReference type="InterPro" id="IPR010756">
    <property type="entry name" value="Tls1-like"/>
</dbReference>
<dbReference type="GO" id="GO:0000398">
    <property type="term" value="P:mRNA splicing, via spliceosome"/>
    <property type="evidence" value="ECO:0007669"/>
    <property type="project" value="TreeGrafter"/>
</dbReference>
<keyword evidence="3" id="KW-0539">Nucleus</keyword>
<dbReference type="OrthoDB" id="5627at2759"/>
<accession>A0A077WKZ8</accession>
<dbReference type="PANTHER" id="PTHR13486">
    <property type="entry name" value="TELOMERE LENGTH AND SILENCING PROTEIN 1 TLS1 FAMILY MEMBER"/>
    <property type="match status" value="1"/>
</dbReference>
<evidence type="ECO:0000256" key="1">
    <source>
        <dbReference type="ARBA" id="ARBA00004123"/>
    </source>
</evidence>
<sequence>MISSGRLNPFHPLLPSPFIYTTLVYSTMPIQRKKRNLRKKSFDSDSDNDASTREQSPSEISETIEELQELRRLRRKHGGIDVEKLSKGGDKKKKKKPDQHDPWGLQKTHDAVRRGEDEEGTEKKLKLDSFTTQTNALDVDKHMMAYIEEEMRKRRGENKMANAPGASSKGAVEQRKRDGPVDIYEELYQIPDRLKVGQKPVEEGSMQLSTQMLTAIPEVDLGIDVRLKNIEDTERAKRRYMDEEATKGDEPVEEDEVPANYEKQIVKPQSKRTDRRQMASDEIVAERFKKRMRK</sequence>
<feature type="region of interest" description="Disordered" evidence="4">
    <location>
        <begin position="234"/>
        <end position="281"/>
    </location>
</feature>
<dbReference type="GO" id="GO:0005681">
    <property type="term" value="C:spliceosomal complex"/>
    <property type="evidence" value="ECO:0007669"/>
    <property type="project" value="TreeGrafter"/>
</dbReference>
<dbReference type="Pfam" id="PF07052">
    <property type="entry name" value="Hep_59"/>
    <property type="match status" value="1"/>
</dbReference>
<comment type="similarity">
    <text evidence="2">Belongs to the TLS1 family.</text>
</comment>
<feature type="compositionally biased region" description="Basic and acidic residues" evidence="4">
    <location>
        <begin position="107"/>
        <end position="124"/>
    </location>
</feature>
<name>A0A077WKZ8_9FUNG</name>
<evidence type="ECO:0000313" key="5">
    <source>
        <dbReference type="EMBL" id="CDS07858.1"/>
    </source>
</evidence>
<feature type="region of interest" description="Disordered" evidence="4">
    <location>
        <begin position="153"/>
        <end position="177"/>
    </location>
</feature>
<dbReference type="AlphaFoldDB" id="A0A077WKZ8"/>
<feature type="compositionally biased region" description="Basic and acidic residues" evidence="4">
    <location>
        <begin position="234"/>
        <end position="250"/>
    </location>
</feature>
<feature type="region of interest" description="Disordered" evidence="4">
    <location>
        <begin position="32"/>
        <end position="124"/>
    </location>
</feature>
<dbReference type="PANTHER" id="PTHR13486:SF2">
    <property type="entry name" value="SPLICING FACTOR C9ORF78"/>
    <property type="match status" value="1"/>
</dbReference>
<reference evidence="5" key="1">
    <citation type="journal article" date="2014" name="Genome Announc.">
        <title>De novo whole-genome sequence and genome annotation of Lichtheimia ramosa.</title>
        <authorList>
            <person name="Linde J."/>
            <person name="Schwartze V."/>
            <person name="Binder U."/>
            <person name="Lass-Florl C."/>
            <person name="Voigt K."/>
            <person name="Horn F."/>
        </authorList>
    </citation>
    <scope>NUCLEOTIDE SEQUENCE</scope>
    <source>
        <strain evidence="5">JMRC FSU:6197</strain>
    </source>
</reference>
<feature type="compositionally biased region" description="Basic and acidic residues" evidence="4">
    <location>
        <begin position="78"/>
        <end position="89"/>
    </location>
</feature>
<gene>
    <name evidence="5" type="ORF">LRAMOSA01807</name>
</gene>
<evidence type="ECO:0000256" key="3">
    <source>
        <dbReference type="ARBA" id="ARBA00023242"/>
    </source>
</evidence>
<evidence type="ECO:0000256" key="2">
    <source>
        <dbReference type="ARBA" id="ARBA00007643"/>
    </source>
</evidence>
<evidence type="ECO:0000256" key="4">
    <source>
        <dbReference type="SAM" id="MobiDB-lite"/>
    </source>
</evidence>
<comment type="subcellular location">
    <subcellularLocation>
        <location evidence="1">Nucleus</location>
    </subcellularLocation>
</comment>
<feature type="compositionally biased region" description="Basic and acidic residues" evidence="4">
    <location>
        <begin position="271"/>
        <end position="281"/>
    </location>
</feature>
<dbReference type="EMBL" id="LK023324">
    <property type="protein sequence ID" value="CDS07858.1"/>
    <property type="molecule type" value="Genomic_DNA"/>
</dbReference>
<proteinExistence type="inferred from homology"/>
<protein>
    <submittedName>
        <fullName evidence="5">Uncharacterized protein</fullName>
    </submittedName>
</protein>